<gene>
    <name evidence="2" type="ORF">O9Z63_14610</name>
</gene>
<dbReference type="Proteomes" id="UP001211872">
    <property type="component" value="Chromosome"/>
</dbReference>
<keyword evidence="3" id="KW-1185">Reference proteome</keyword>
<feature type="transmembrane region" description="Helical" evidence="1">
    <location>
        <begin position="14"/>
        <end position="30"/>
    </location>
</feature>
<keyword evidence="1" id="KW-1133">Transmembrane helix</keyword>
<organism evidence="2 3">
    <name type="scientific">Hymenobacter yonginensis</name>
    <dbReference type="NCBI Taxonomy" id="748197"/>
    <lineage>
        <taxon>Bacteria</taxon>
        <taxon>Pseudomonadati</taxon>
        <taxon>Bacteroidota</taxon>
        <taxon>Cytophagia</taxon>
        <taxon>Cytophagales</taxon>
        <taxon>Hymenobacteraceae</taxon>
        <taxon>Hymenobacter</taxon>
    </lineage>
</organism>
<accession>A0ABY7PLE3</accession>
<sequence>MATPTPQVPWYKSQWFWVLALVMIGLRFGYKYWRQEQQTDSATRMEQLTERSAALEDRIRASQAASTAPVVVADSTVLADTAAVAR</sequence>
<keyword evidence="1" id="KW-0812">Transmembrane</keyword>
<evidence type="ECO:0000313" key="2">
    <source>
        <dbReference type="EMBL" id="WBO83606.1"/>
    </source>
</evidence>
<reference evidence="2 3" key="1">
    <citation type="journal article" date="2011" name="Int. J. Syst. Evol. Microbiol.">
        <title>Hymenobacter yonginensis sp. nov., isolated from a mesotrophic artificial lake.</title>
        <authorList>
            <person name="Joung Y."/>
            <person name="Cho S.H."/>
            <person name="Kim H."/>
            <person name="Kim S.B."/>
            <person name="Joh K."/>
        </authorList>
    </citation>
    <scope>NUCLEOTIDE SEQUENCE [LARGE SCALE GENOMIC DNA]</scope>
    <source>
        <strain evidence="2 3">KCTC 22745</strain>
    </source>
</reference>
<proteinExistence type="predicted"/>
<dbReference type="RefSeq" id="WP_270125995.1">
    <property type="nucleotide sequence ID" value="NZ_CP115396.1"/>
</dbReference>
<evidence type="ECO:0000313" key="3">
    <source>
        <dbReference type="Proteomes" id="UP001211872"/>
    </source>
</evidence>
<evidence type="ECO:0000256" key="1">
    <source>
        <dbReference type="SAM" id="Phobius"/>
    </source>
</evidence>
<name>A0ABY7PLE3_9BACT</name>
<protein>
    <submittedName>
        <fullName evidence="2">Uncharacterized protein</fullName>
    </submittedName>
</protein>
<keyword evidence="1" id="KW-0472">Membrane</keyword>
<dbReference type="EMBL" id="CP115396">
    <property type="protein sequence ID" value="WBO83606.1"/>
    <property type="molecule type" value="Genomic_DNA"/>
</dbReference>